<evidence type="ECO:0000313" key="4">
    <source>
        <dbReference type="EMBL" id="KAF8678662.1"/>
    </source>
</evidence>
<protein>
    <submittedName>
        <fullName evidence="4">Acid protease</fullName>
    </submittedName>
</protein>
<feature type="compositionally biased region" description="Polar residues" evidence="2">
    <location>
        <begin position="1"/>
        <end position="13"/>
    </location>
</feature>
<proteinExistence type="inferred from homology"/>
<dbReference type="EMBL" id="JACYCC010000038">
    <property type="protein sequence ID" value="KAF8678662.1"/>
    <property type="molecule type" value="Genomic_DNA"/>
</dbReference>
<dbReference type="PANTHER" id="PTHR47966:SF51">
    <property type="entry name" value="BETA-SITE APP-CLEAVING ENZYME, ISOFORM A-RELATED"/>
    <property type="match status" value="1"/>
</dbReference>
<comment type="similarity">
    <text evidence="1">Belongs to the peptidase A1 family.</text>
</comment>
<dbReference type="InterPro" id="IPR034164">
    <property type="entry name" value="Pepsin-like_dom"/>
</dbReference>
<organism evidence="4 5">
    <name type="scientific">Rhizoctonia solani</name>
    <dbReference type="NCBI Taxonomy" id="456999"/>
    <lineage>
        <taxon>Eukaryota</taxon>
        <taxon>Fungi</taxon>
        <taxon>Dikarya</taxon>
        <taxon>Basidiomycota</taxon>
        <taxon>Agaricomycotina</taxon>
        <taxon>Agaricomycetes</taxon>
        <taxon>Cantharellales</taxon>
        <taxon>Ceratobasidiaceae</taxon>
        <taxon>Rhizoctonia</taxon>
    </lineage>
</organism>
<gene>
    <name evidence="4" type="ORF">RHS04_04945</name>
</gene>
<keyword evidence="4" id="KW-0645">Protease</keyword>
<dbReference type="PANTHER" id="PTHR47966">
    <property type="entry name" value="BETA-SITE APP-CLEAVING ENZYME, ISOFORM A-RELATED"/>
    <property type="match status" value="1"/>
</dbReference>
<dbReference type="PROSITE" id="PS51767">
    <property type="entry name" value="PEPTIDASE_A1"/>
    <property type="match status" value="1"/>
</dbReference>
<keyword evidence="4" id="KW-0378">Hydrolase</keyword>
<dbReference type="Gene3D" id="2.40.70.10">
    <property type="entry name" value="Acid Proteases"/>
    <property type="match status" value="2"/>
</dbReference>
<evidence type="ECO:0000313" key="5">
    <source>
        <dbReference type="Proteomes" id="UP000650582"/>
    </source>
</evidence>
<feature type="region of interest" description="Disordered" evidence="2">
    <location>
        <begin position="918"/>
        <end position="953"/>
    </location>
</feature>
<reference evidence="4" key="1">
    <citation type="submission" date="2020-09" db="EMBL/GenBank/DDBJ databases">
        <title>Comparative genome analyses of four rice-infecting Rhizoctonia solani isolates reveal extensive enrichment of homogalacturonan modification genes.</title>
        <authorList>
            <person name="Lee D.-Y."/>
            <person name="Jeon J."/>
            <person name="Kim K.-T."/>
            <person name="Cheong K."/>
            <person name="Song H."/>
            <person name="Choi G."/>
            <person name="Ko J."/>
            <person name="Opiyo S.O."/>
            <person name="Zuo S."/>
            <person name="Madhav S."/>
            <person name="Lee Y.-H."/>
            <person name="Wang G.-L."/>
        </authorList>
    </citation>
    <scope>NUCLEOTIDE SEQUENCE</scope>
    <source>
        <strain evidence="4">AG1-IA YN-7</strain>
    </source>
</reference>
<dbReference type="AlphaFoldDB" id="A0A8H7H606"/>
<sequence length="980" mass="104406">MSSNPSLPPSYSTDELPDYRTSLSLERSPAYTELSLTSTRTSSTSVSSDGGPKLIPSGRLSYTSKRLTLDLGPRIWAPLLPVYGRNGLIEGHVEIKNFKHVNRVELTLSGVVLSYMVSNGNPTLRSKKVVLCESSTIWSAKSDACPSDGRSNETFPFIFALPDHVQGSEAHVSTPLPPSTSVQTNESSAHVFYFLRLDMYRNGIHFHDSVQTEILYLPRTVSHYERPYIPLPGSEKPRRICDGEWRTAEIPRKSISGSPKNLPGLGNVDVHLSLPHKLHYPSGCAIPFAVTLSGQGLSCANIPELTAGLKLKLIKTSTTLVKGIISKQETVVSIGKICRIDEDERHWRSSKPGDNSRQVVIRGCLETGTKGKDQSWGVRGHAGVSYQVRVTLAPSAEGSHRDGDAVWERSETVVITSHEFEGRAAMGTPALSLPASYVTTHATQASPPRRIRFLSKVPSHKGPSNISTTSTLHYVLLSPSPNMKSGATLSLLTAVSTVSGLHFPVSRVKPRTLSSGLERRGFTVLAASSDPTLTNTENNIYTTTMQIKGKDVVMQVDTGSSDTWLYPTSSTRDLYTDAVPYSDLPLTLSYGRGQVAGHIAQMTVGFAGYTVQNQGILLVEQQREMSLIEANLTNGLLGLGFDTLSAISNTVVQKTQQTWGRTLLSNIFISDPTTPNHIAFRLDRHDDGNTTDVGAFDIGTFAPGFESVNSTAEIPIFSSNAQANVYWNVLVDSVTLNGKAQTLSSTVNGGTQTPPAGKVSAVLDTGYSLPQLSPDLAHAIYSAMGGVLIDDSNNTAYAVPCMAEAQLVFSIGGHTIPIHPLDLTQVHTVTSTRGTNYTVCINAFEPFSSNAGGGEVDFILGDAFLRNVYSVYDYGDFVQGLSGYAQGDPYIKLLPLTDPTAASAEFKTARAATLSAAGMPPQLDPKTINGNPQAIPGTGGGSGGGSGGNGGGGGDNGAMGSSIGGWLAFGAAVAVGSFTF</sequence>
<feature type="domain" description="Peptidase A1" evidence="3">
    <location>
        <begin position="541"/>
        <end position="882"/>
    </location>
</feature>
<dbReference type="InterPro" id="IPR001461">
    <property type="entry name" value="Aspartic_peptidase_A1"/>
</dbReference>
<feature type="compositionally biased region" description="Gly residues" evidence="2">
    <location>
        <begin position="937"/>
        <end position="953"/>
    </location>
</feature>
<dbReference type="PRINTS" id="PR00792">
    <property type="entry name" value="PEPSIN"/>
</dbReference>
<feature type="region of interest" description="Disordered" evidence="2">
    <location>
        <begin position="1"/>
        <end position="52"/>
    </location>
</feature>
<dbReference type="GO" id="GO:0004190">
    <property type="term" value="F:aspartic-type endopeptidase activity"/>
    <property type="evidence" value="ECO:0007669"/>
    <property type="project" value="InterPro"/>
</dbReference>
<comment type="caution">
    <text evidence="4">The sequence shown here is derived from an EMBL/GenBank/DDBJ whole genome shotgun (WGS) entry which is preliminary data.</text>
</comment>
<dbReference type="InterPro" id="IPR033121">
    <property type="entry name" value="PEPTIDASE_A1"/>
</dbReference>
<dbReference type="CDD" id="cd05471">
    <property type="entry name" value="pepsin_like"/>
    <property type="match status" value="1"/>
</dbReference>
<feature type="compositionally biased region" description="Low complexity" evidence="2">
    <location>
        <begin position="32"/>
        <end position="48"/>
    </location>
</feature>
<evidence type="ECO:0000259" key="3">
    <source>
        <dbReference type="PROSITE" id="PS51767"/>
    </source>
</evidence>
<dbReference type="SUPFAM" id="SSF50630">
    <property type="entry name" value="Acid proteases"/>
    <property type="match status" value="1"/>
</dbReference>
<dbReference type="Proteomes" id="UP000650582">
    <property type="component" value="Unassembled WGS sequence"/>
</dbReference>
<evidence type="ECO:0000256" key="2">
    <source>
        <dbReference type="SAM" id="MobiDB-lite"/>
    </source>
</evidence>
<dbReference type="GO" id="GO:0006508">
    <property type="term" value="P:proteolysis"/>
    <property type="evidence" value="ECO:0007669"/>
    <property type="project" value="UniProtKB-KW"/>
</dbReference>
<dbReference type="InterPro" id="IPR021109">
    <property type="entry name" value="Peptidase_aspartic_dom_sf"/>
</dbReference>
<evidence type="ECO:0000256" key="1">
    <source>
        <dbReference type="ARBA" id="ARBA00007447"/>
    </source>
</evidence>
<name>A0A8H7H606_9AGAM</name>
<accession>A0A8H7H606</accession>
<dbReference type="Pfam" id="PF00026">
    <property type="entry name" value="Asp"/>
    <property type="match status" value="1"/>
</dbReference>